<dbReference type="InterPro" id="IPR049900">
    <property type="entry name" value="PKS_mFAS_DH"/>
</dbReference>
<keyword evidence="1 4" id="KW-0808">Transferase</keyword>
<gene>
    <name evidence="4" type="ORF">GNH96_11840</name>
</gene>
<dbReference type="InterPro" id="IPR008278">
    <property type="entry name" value="4-PPantetheinyl_Trfase_dom"/>
</dbReference>
<keyword evidence="5" id="KW-1185">Reference proteome</keyword>
<dbReference type="KEGG" id="metu:GNH96_11840"/>
<dbReference type="Gene3D" id="3.10.129.110">
    <property type="entry name" value="Polyketide synthase dehydratase"/>
    <property type="match status" value="1"/>
</dbReference>
<evidence type="ECO:0000259" key="3">
    <source>
        <dbReference type="PROSITE" id="PS52019"/>
    </source>
</evidence>
<feature type="region of interest" description="N-terminal hotdog fold" evidence="2">
    <location>
        <begin position="85"/>
        <end position="222"/>
    </location>
</feature>
<evidence type="ECO:0000256" key="2">
    <source>
        <dbReference type="PROSITE-ProRule" id="PRU01363"/>
    </source>
</evidence>
<evidence type="ECO:0000256" key="1">
    <source>
        <dbReference type="ARBA" id="ARBA00022679"/>
    </source>
</evidence>
<reference evidence="5" key="1">
    <citation type="submission" date="2019-12" db="EMBL/GenBank/DDBJ databases">
        <authorList>
            <person name="Awala S.I."/>
            <person name="Rhee S.K."/>
        </authorList>
    </citation>
    <scope>NUCLEOTIDE SEQUENCE [LARGE SCALE GENOMIC DNA]</scope>
    <source>
        <strain evidence="5">IM1</strain>
    </source>
</reference>
<dbReference type="AlphaFoldDB" id="A0A858Q9Q4"/>
<name>A0A858Q9Q4_9GAMM</name>
<evidence type="ECO:0000313" key="4">
    <source>
        <dbReference type="EMBL" id="QJD30597.1"/>
    </source>
</evidence>
<dbReference type="SUPFAM" id="SSF56214">
    <property type="entry name" value="4'-phosphopantetheinyl transferase"/>
    <property type="match status" value="2"/>
</dbReference>
<feature type="active site" description="Proton acceptor; for dehydratase activity" evidence="2">
    <location>
        <position position="117"/>
    </location>
</feature>
<protein>
    <submittedName>
        <fullName evidence="4">4'-phosphopantetheinyl transferase superfamily protein</fullName>
    </submittedName>
</protein>
<dbReference type="GO" id="GO:0008897">
    <property type="term" value="F:holo-[acyl-carrier-protein] synthase activity"/>
    <property type="evidence" value="ECO:0007669"/>
    <property type="project" value="InterPro"/>
</dbReference>
<feature type="active site" description="Proton donor; for dehydratase activity" evidence="2">
    <location>
        <position position="300"/>
    </location>
</feature>
<dbReference type="InterPro" id="IPR049551">
    <property type="entry name" value="PKS_DH_C"/>
</dbReference>
<evidence type="ECO:0000313" key="5">
    <source>
        <dbReference type="Proteomes" id="UP000503004"/>
    </source>
</evidence>
<dbReference type="InterPro" id="IPR037143">
    <property type="entry name" value="4-PPantetheinyl_Trfase_dom_sf"/>
</dbReference>
<dbReference type="PROSITE" id="PS52019">
    <property type="entry name" value="PKS_MFAS_DH"/>
    <property type="match status" value="1"/>
</dbReference>
<accession>A0A858Q9Q4</accession>
<dbReference type="SUPFAM" id="SSF54637">
    <property type="entry name" value="Thioesterase/thiol ester dehydrase-isomerase"/>
    <property type="match status" value="1"/>
</dbReference>
<feature type="domain" description="PKS/mFAS DH" evidence="3">
    <location>
        <begin position="85"/>
        <end position="383"/>
    </location>
</feature>
<feature type="region of interest" description="C-terminal hotdog fold" evidence="2">
    <location>
        <begin position="237"/>
        <end position="383"/>
    </location>
</feature>
<proteinExistence type="predicted"/>
<dbReference type="InterPro" id="IPR042104">
    <property type="entry name" value="PKS_dehydratase_sf"/>
</dbReference>
<dbReference type="Pfam" id="PF01648">
    <property type="entry name" value="ACPS"/>
    <property type="match status" value="1"/>
</dbReference>
<sequence length="633" mass="70057">MRNTSRLPRFRTRPHRDWIGFGETLIMADPAKLPDDGNPLPLIGRLYEMEAFREASEAMGSSLPDATGETAGHSETIEPQYGAELPFVGRIVDYVANNSILVERWLDLEEDLHLADHAFVSAEGVKPVSACLPVVPMTLSLEMLAETAACLAPGLGLIGFEDVKATSWIELADTDKLRLTISARTLESDAQEQYCRIAAAIQAEGRSGPAIQAQVLFASHYRLELSLSFTELGNPRVHPRDAKEIYADRYLFHGPVYQCLTGRIVLGDRGAVGELAVKAPTDFFRSTARPQFLTDPALLDAVGQLIGIWAMEQERYVFPIGIGKMEFYRPPPPAGTNVPVRIEVTRNEGKTLDCDVEIQDGAGAVWMRIKDWKDWKFRWERRLVDFRRMPTRYLLSKSVPLPGLAQDAVCCTISPADVSDFDARLLACFYLQREETTAFSEKKAQPRRQLHWLLGRIAAKDAVRSWWARRQGASAMLHPAAFALRNTEAGQPQVASLPTAPGVAPYISISHCESGAIAVAHGEPIGVDIETIEVRDPGFLRSIAIDTETALLEALDGEFTDKPDEWITRLWCAKEATGKLLGQGLNGSPRNYQLKTVSPEGRMQITHGESGRLVGVRTLRDQECIIAYATPEP</sequence>
<dbReference type="GO" id="GO:0000287">
    <property type="term" value="F:magnesium ion binding"/>
    <property type="evidence" value="ECO:0007669"/>
    <property type="project" value="InterPro"/>
</dbReference>
<dbReference type="Proteomes" id="UP000503004">
    <property type="component" value="Chromosome"/>
</dbReference>
<dbReference type="EMBL" id="CP046565">
    <property type="protein sequence ID" value="QJD30597.1"/>
    <property type="molecule type" value="Genomic_DNA"/>
</dbReference>
<dbReference type="InterPro" id="IPR029069">
    <property type="entry name" value="HotDog_dom_sf"/>
</dbReference>
<organism evidence="4 5">
    <name type="scientific">Methylococcus geothermalis</name>
    <dbReference type="NCBI Taxonomy" id="2681310"/>
    <lineage>
        <taxon>Bacteria</taxon>
        <taxon>Pseudomonadati</taxon>
        <taxon>Pseudomonadota</taxon>
        <taxon>Gammaproteobacteria</taxon>
        <taxon>Methylococcales</taxon>
        <taxon>Methylococcaceae</taxon>
        <taxon>Methylococcus</taxon>
    </lineage>
</organism>
<dbReference type="Pfam" id="PF14765">
    <property type="entry name" value="PS-DH"/>
    <property type="match status" value="1"/>
</dbReference>
<dbReference type="Gene3D" id="3.90.470.20">
    <property type="entry name" value="4'-phosphopantetheinyl transferase domain"/>
    <property type="match status" value="2"/>
</dbReference>